<sequence length="553" mass="61020">LIGEQFQLGIDYNENSGVAFLFRTANNPGDPSAARIYYEDNNEFLQNVNPGTPFRRRSFEDSTLASNTSFLSPEQLDRADLKSLGFVSIDLIVNDEQGNMTIKMPNGDEIPADNESAFKNSVLSGMTNTTVDRDSHDAFGLASSLTFSSVYAQSLNISGARESVPQTPRINISGPGQYQVNSKVETQRQPIERPIDILAIGTEYIRGSSLSSNITSNTTTIRVRSTSHRLSHRGAHQNLRDKRQATTVEGPIQCGPGQPCLDGSCCNSDGKCGFKEHNCGAKCISNCDAKAMCGIDSVDGKTPYVHCIDPEPQFMKTSCQVGFGGCTIVPPPVCGTGSGTASKGRRVGYYQGWNSRERSCDKVPPRLINTRGLTHLFYSFAFFDPTTFELTPMNPADVPLYGEFTALKRNELQTWIAVGGVSSRNINMAAKISQKGTNEYQWSFNDPDTPTYNAYSNMVSSESNRAAFISSLIRFMDTYGFQGADIDWEYPAEPKRGGRKEDTDNLVLLMKEMHEAFAGRYGSSLTIAPDYWYLRGFKPAAMQDYVDFMGFMR</sequence>
<dbReference type="SMART" id="SM00636">
    <property type="entry name" value="Glyco_18"/>
    <property type="match status" value="1"/>
</dbReference>
<dbReference type="AlphaFoldDB" id="A0A8K0W276"/>
<keyword evidence="3" id="KW-0378">Hydrolase</keyword>
<dbReference type="GO" id="GO:0008843">
    <property type="term" value="F:endochitinase activity"/>
    <property type="evidence" value="ECO:0007669"/>
    <property type="project" value="UniProtKB-EC"/>
</dbReference>
<feature type="domain" description="GH18" evidence="2">
    <location>
        <begin position="344"/>
        <end position="553"/>
    </location>
</feature>
<dbReference type="CDD" id="cd00598">
    <property type="entry name" value="GH18_chitinase-like"/>
    <property type="match status" value="1"/>
</dbReference>
<dbReference type="InterPro" id="IPR017853">
    <property type="entry name" value="GH"/>
</dbReference>
<name>A0A8K0W276_9PLEO</name>
<comment type="caution">
    <text evidence="3">The sequence shown here is derived from an EMBL/GenBank/DDBJ whole genome shotgun (WGS) entry which is preliminary data.</text>
</comment>
<proteinExistence type="predicted"/>
<organism evidence="3 4">
    <name type="scientific">Paraphoma chrysanthemicola</name>
    <dbReference type="NCBI Taxonomy" id="798071"/>
    <lineage>
        <taxon>Eukaryota</taxon>
        <taxon>Fungi</taxon>
        <taxon>Dikarya</taxon>
        <taxon>Ascomycota</taxon>
        <taxon>Pezizomycotina</taxon>
        <taxon>Dothideomycetes</taxon>
        <taxon>Pleosporomycetidae</taxon>
        <taxon>Pleosporales</taxon>
        <taxon>Pleosporineae</taxon>
        <taxon>Phaeosphaeriaceae</taxon>
        <taxon>Paraphoma</taxon>
    </lineage>
</organism>
<dbReference type="CDD" id="cd06922">
    <property type="entry name" value="ChtBD1_GH18_1"/>
    <property type="match status" value="1"/>
</dbReference>
<dbReference type="GO" id="GO:0005576">
    <property type="term" value="C:extracellular region"/>
    <property type="evidence" value="ECO:0007669"/>
    <property type="project" value="TreeGrafter"/>
</dbReference>
<dbReference type="PANTHER" id="PTHR11177:SF317">
    <property type="entry name" value="CHITINASE 12-RELATED"/>
    <property type="match status" value="1"/>
</dbReference>
<dbReference type="InterPro" id="IPR001223">
    <property type="entry name" value="Glyco_hydro18_cat"/>
</dbReference>
<dbReference type="GO" id="GO:0005975">
    <property type="term" value="P:carbohydrate metabolic process"/>
    <property type="evidence" value="ECO:0007669"/>
    <property type="project" value="InterPro"/>
</dbReference>
<dbReference type="EMBL" id="JAGMVJ010000003">
    <property type="protein sequence ID" value="KAH7091908.1"/>
    <property type="molecule type" value="Genomic_DNA"/>
</dbReference>
<dbReference type="SUPFAM" id="SSF51445">
    <property type="entry name" value="(Trans)glycosidases"/>
    <property type="match status" value="1"/>
</dbReference>
<dbReference type="InterPro" id="IPR050314">
    <property type="entry name" value="Glycosyl_Hydrlase_18"/>
</dbReference>
<dbReference type="Proteomes" id="UP000813461">
    <property type="component" value="Unassembled WGS sequence"/>
</dbReference>
<evidence type="ECO:0000313" key="4">
    <source>
        <dbReference type="Proteomes" id="UP000813461"/>
    </source>
</evidence>
<reference evidence="3" key="1">
    <citation type="journal article" date="2021" name="Nat. Commun.">
        <title>Genetic determinants of endophytism in the Arabidopsis root mycobiome.</title>
        <authorList>
            <person name="Mesny F."/>
            <person name="Miyauchi S."/>
            <person name="Thiergart T."/>
            <person name="Pickel B."/>
            <person name="Atanasova L."/>
            <person name="Karlsson M."/>
            <person name="Huettel B."/>
            <person name="Barry K.W."/>
            <person name="Haridas S."/>
            <person name="Chen C."/>
            <person name="Bauer D."/>
            <person name="Andreopoulos W."/>
            <person name="Pangilinan J."/>
            <person name="LaButti K."/>
            <person name="Riley R."/>
            <person name="Lipzen A."/>
            <person name="Clum A."/>
            <person name="Drula E."/>
            <person name="Henrissat B."/>
            <person name="Kohler A."/>
            <person name="Grigoriev I.V."/>
            <person name="Martin F.M."/>
            <person name="Hacquard S."/>
        </authorList>
    </citation>
    <scope>NUCLEOTIDE SEQUENCE</scope>
    <source>
        <strain evidence="3">MPI-SDFR-AT-0120</strain>
    </source>
</reference>
<evidence type="ECO:0000259" key="2">
    <source>
        <dbReference type="PROSITE" id="PS51910"/>
    </source>
</evidence>
<dbReference type="OrthoDB" id="73875at2759"/>
<dbReference type="Pfam" id="PF00704">
    <property type="entry name" value="Glyco_hydro_18"/>
    <property type="match status" value="1"/>
</dbReference>
<dbReference type="EC" id="3.2.1.14" evidence="1"/>
<gene>
    <name evidence="3" type="ORF">FB567DRAFT_435682</name>
</gene>
<accession>A0A8K0W276</accession>
<protein>
    <recommendedName>
        <fullName evidence="1">chitinase</fullName>
        <ecNumber evidence="1">3.2.1.14</ecNumber>
    </recommendedName>
</protein>
<keyword evidence="4" id="KW-1185">Reference proteome</keyword>
<evidence type="ECO:0000256" key="1">
    <source>
        <dbReference type="ARBA" id="ARBA00012729"/>
    </source>
</evidence>
<dbReference type="Gene3D" id="3.20.20.80">
    <property type="entry name" value="Glycosidases"/>
    <property type="match status" value="1"/>
</dbReference>
<dbReference type="GO" id="GO:0006032">
    <property type="term" value="P:chitin catabolic process"/>
    <property type="evidence" value="ECO:0007669"/>
    <property type="project" value="TreeGrafter"/>
</dbReference>
<dbReference type="InterPro" id="IPR011583">
    <property type="entry name" value="Chitinase_II/V-like_cat"/>
</dbReference>
<evidence type="ECO:0000313" key="3">
    <source>
        <dbReference type="EMBL" id="KAH7091908.1"/>
    </source>
</evidence>
<dbReference type="GO" id="GO:0008061">
    <property type="term" value="F:chitin binding"/>
    <property type="evidence" value="ECO:0007669"/>
    <property type="project" value="InterPro"/>
</dbReference>
<dbReference type="PROSITE" id="PS51910">
    <property type="entry name" value="GH18_2"/>
    <property type="match status" value="1"/>
</dbReference>
<feature type="non-terminal residue" evidence="3">
    <location>
        <position position="553"/>
    </location>
</feature>
<dbReference type="PANTHER" id="PTHR11177">
    <property type="entry name" value="CHITINASE"/>
    <property type="match status" value="1"/>
</dbReference>